<comment type="similarity">
    <text evidence="3 8">Belongs to the fungal TPase family.</text>
</comment>
<accession>A0A6A6S292</accession>
<dbReference type="PANTHER" id="PTHR28118">
    <property type="entry name" value="POLYNUCLEOTIDE 5'-TRIPHOSPHATASE-RELATED"/>
    <property type="match status" value="1"/>
</dbReference>
<dbReference type="EMBL" id="MU006782">
    <property type="protein sequence ID" value="KAF2641660.1"/>
    <property type="molecule type" value="Genomic_DNA"/>
</dbReference>
<keyword evidence="6 8" id="KW-0539">Nucleus</keyword>
<dbReference type="GO" id="GO:0031533">
    <property type="term" value="C:mRNA capping enzyme complex"/>
    <property type="evidence" value="ECO:0007669"/>
    <property type="project" value="UniProtKB-UniRule"/>
</dbReference>
<comment type="subunit">
    <text evidence="8">Heterodimer. The mRNA-capping enzyme is composed of two separate chains alpha and beta, respectively a mRNA guanylyltransferase and an mRNA 5'-triphosphate monophosphatase.</text>
</comment>
<evidence type="ECO:0000256" key="1">
    <source>
        <dbReference type="ARBA" id="ARBA00001946"/>
    </source>
</evidence>
<organism evidence="11 12">
    <name type="scientific">Massarina eburnea CBS 473.64</name>
    <dbReference type="NCBI Taxonomy" id="1395130"/>
    <lineage>
        <taxon>Eukaryota</taxon>
        <taxon>Fungi</taxon>
        <taxon>Dikarya</taxon>
        <taxon>Ascomycota</taxon>
        <taxon>Pezizomycotina</taxon>
        <taxon>Dothideomycetes</taxon>
        <taxon>Pleosporomycetidae</taxon>
        <taxon>Pleosporales</taxon>
        <taxon>Massarineae</taxon>
        <taxon>Massarinaceae</taxon>
        <taxon>Massarina</taxon>
    </lineage>
</organism>
<dbReference type="Pfam" id="PF02940">
    <property type="entry name" value="mRNA_triPase"/>
    <property type="match status" value="1"/>
</dbReference>
<name>A0A6A6S292_9PLEO</name>
<feature type="region of interest" description="Disordered" evidence="9">
    <location>
        <begin position="90"/>
        <end position="148"/>
    </location>
</feature>
<dbReference type="InterPro" id="IPR033469">
    <property type="entry name" value="CYTH-like_dom_sf"/>
</dbReference>
<dbReference type="InterPro" id="IPR004206">
    <property type="entry name" value="mRNA_triPase_Cet1"/>
</dbReference>
<protein>
    <recommendedName>
        <fullName evidence="8">mRNA-capping enzyme subunit beta</fullName>
        <ecNumber evidence="8">3.6.1.74</ecNumber>
    </recommendedName>
    <alternativeName>
        <fullName evidence="8">mRNA 5'-phosphatase</fullName>
    </alternativeName>
    <alternativeName>
        <fullName evidence="8">mRNA 5'-triphosphate monophosphatase</fullName>
    </alternativeName>
</protein>
<dbReference type="InterPro" id="IPR040343">
    <property type="entry name" value="Cet1/Ctl1"/>
</dbReference>
<feature type="domain" description="mRNA triphosphatase Cet1-like" evidence="10">
    <location>
        <begin position="160"/>
        <end position="403"/>
    </location>
</feature>
<evidence type="ECO:0000256" key="9">
    <source>
        <dbReference type="SAM" id="MobiDB-lite"/>
    </source>
</evidence>
<dbReference type="GO" id="GO:0006370">
    <property type="term" value="P:7-methylguanosine mRNA capping"/>
    <property type="evidence" value="ECO:0007669"/>
    <property type="project" value="UniProtKB-UniRule"/>
</dbReference>
<comment type="cofactor">
    <cofactor evidence="1 8">
        <name>Mg(2+)</name>
        <dbReference type="ChEBI" id="CHEBI:18420"/>
    </cofactor>
</comment>
<feature type="region of interest" description="Disordered" evidence="9">
    <location>
        <begin position="1"/>
        <end position="63"/>
    </location>
</feature>
<keyword evidence="8" id="KW-0506">mRNA capping</keyword>
<dbReference type="InterPro" id="IPR037009">
    <property type="entry name" value="mRNA_triPase_Cet1_sf"/>
</dbReference>
<evidence type="ECO:0000256" key="4">
    <source>
        <dbReference type="ARBA" id="ARBA00022664"/>
    </source>
</evidence>
<evidence type="ECO:0000256" key="5">
    <source>
        <dbReference type="ARBA" id="ARBA00022801"/>
    </source>
</evidence>
<proteinExistence type="inferred from homology"/>
<dbReference type="Gene3D" id="3.20.100.10">
    <property type="entry name" value="mRNA triphosphatase Cet1-like"/>
    <property type="match status" value="1"/>
</dbReference>
<dbReference type="SUPFAM" id="SSF55154">
    <property type="entry name" value="CYTH-like phosphatases"/>
    <property type="match status" value="1"/>
</dbReference>
<evidence type="ECO:0000256" key="6">
    <source>
        <dbReference type="ARBA" id="ARBA00023242"/>
    </source>
</evidence>
<evidence type="ECO:0000313" key="12">
    <source>
        <dbReference type="Proteomes" id="UP000799753"/>
    </source>
</evidence>
<dbReference type="EC" id="3.6.1.74" evidence="8"/>
<keyword evidence="5 8" id="KW-0378">Hydrolase</keyword>
<dbReference type="GO" id="GO:0140818">
    <property type="term" value="F:mRNA 5'-triphosphate monophosphatase activity"/>
    <property type="evidence" value="ECO:0007669"/>
    <property type="project" value="UniProtKB-EC"/>
</dbReference>
<dbReference type="GO" id="GO:0004651">
    <property type="term" value="F:polynucleotide 5'-phosphatase activity"/>
    <property type="evidence" value="ECO:0007669"/>
    <property type="project" value="UniProtKB-UniRule"/>
</dbReference>
<evidence type="ECO:0000256" key="3">
    <source>
        <dbReference type="ARBA" id="ARBA00006345"/>
    </source>
</evidence>
<comment type="catalytic activity">
    <reaction evidence="7">
        <text>a 5'-end triphospho-ribonucleoside in mRNA + H2O = a 5'-end diphospho-ribonucleoside in mRNA + phosphate + H(+)</text>
        <dbReference type="Rhea" id="RHEA:67004"/>
        <dbReference type="Rhea" id="RHEA-COMP:17164"/>
        <dbReference type="Rhea" id="RHEA-COMP:17165"/>
        <dbReference type="ChEBI" id="CHEBI:15377"/>
        <dbReference type="ChEBI" id="CHEBI:15378"/>
        <dbReference type="ChEBI" id="CHEBI:43474"/>
        <dbReference type="ChEBI" id="CHEBI:167616"/>
        <dbReference type="ChEBI" id="CHEBI:167618"/>
        <dbReference type="EC" id="3.6.1.74"/>
    </reaction>
    <physiologicalReaction direction="left-to-right" evidence="7">
        <dbReference type="Rhea" id="RHEA:67005"/>
    </physiologicalReaction>
</comment>
<reference evidence="11" key="1">
    <citation type="journal article" date="2020" name="Stud. Mycol.">
        <title>101 Dothideomycetes genomes: a test case for predicting lifestyles and emergence of pathogens.</title>
        <authorList>
            <person name="Haridas S."/>
            <person name="Albert R."/>
            <person name="Binder M."/>
            <person name="Bloem J."/>
            <person name="Labutti K."/>
            <person name="Salamov A."/>
            <person name="Andreopoulos B."/>
            <person name="Baker S."/>
            <person name="Barry K."/>
            <person name="Bills G."/>
            <person name="Bluhm B."/>
            <person name="Cannon C."/>
            <person name="Castanera R."/>
            <person name="Culley D."/>
            <person name="Daum C."/>
            <person name="Ezra D."/>
            <person name="Gonzalez J."/>
            <person name="Henrissat B."/>
            <person name="Kuo A."/>
            <person name="Liang C."/>
            <person name="Lipzen A."/>
            <person name="Lutzoni F."/>
            <person name="Magnuson J."/>
            <person name="Mondo S."/>
            <person name="Nolan M."/>
            <person name="Ohm R."/>
            <person name="Pangilinan J."/>
            <person name="Park H.-J."/>
            <person name="Ramirez L."/>
            <person name="Alfaro M."/>
            <person name="Sun H."/>
            <person name="Tritt A."/>
            <person name="Yoshinaga Y."/>
            <person name="Zwiers L.-H."/>
            <person name="Turgeon B."/>
            <person name="Goodwin S."/>
            <person name="Spatafora J."/>
            <person name="Crous P."/>
            <person name="Grigoriev I."/>
        </authorList>
    </citation>
    <scope>NUCLEOTIDE SEQUENCE</scope>
    <source>
        <strain evidence="11">CBS 473.64</strain>
    </source>
</reference>
<dbReference type="AlphaFoldDB" id="A0A6A6S292"/>
<gene>
    <name evidence="11" type="ORF">P280DRAFT_281302</name>
</gene>
<comment type="subcellular location">
    <subcellularLocation>
        <location evidence="2 8">Nucleus</location>
    </subcellularLocation>
</comment>
<keyword evidence="4 8" id="KW-0507">mRNA processing</keyword>
<keyword evidence="12" id="KW-1185">Reference proteome</keyword>
<evidence type="ECO:0000256" key="7">
    <source>
        <dbReference type="ARBA" id="ARBA00047740"/>
    </source>
</evidence>
<feature type="compositionally biased region" description="Pro residues" evidence="9">
    <location>
        <begin position="108"/>
        <end position="128"/>
    </location>
</feature>
<feature type="compositionally biased region" description="Low complexity" evidence="9">
    <location>
        <begin position="129"/>
        <end position="140"/>
    </location>
</feature>
<evidence type="ECO:0000313" key="11">
    <source>
        <dbReference type="EMBL" id="KAF2641660.1"/>
    </source>
</evidence>
<dbReference type="Proteomes" id="UP000799753">
    <property type="component" value="Unassembled WGS sequence"/>
</dbReference>
<comment type="function">
    <text evidence="8">First step of mRNA capping. Converts the 5'-triphosphate end of a nascent mRNA chain into a diphosphate end.</text>
</comment>
<evidence type="ECO:0000256" key="8">
    <source>
        <dbReference type="RuleBase" id="RU367053"/>
    </source>
</evidence>
<sequence>MDIRQLVNPVTEAPARRSLSGSHNILTPSPAISHANLPTQTPPHAPPATNRTTMTGKRKRHDPKPIWAYRETEIDADGNTLNKHLVKIEQSRPAPAPAPVPVSAEAPAPQPQARPPPPAAHNGAPPPHANGNAAKAAPPGSSHGLAGYARPISDDAEVYDDPTRAVCDFIWTSVIDNPTVRAAIDESSDTQVEVEARWGQIQGRADGQRLRGIHRTECVVDPALTSESTKFESTMTMEQHKKMNVYLNTQVQKSTNNAAREPVTYKHTREIDQQYELSQDGFNRLSPKVRQLIASTRQKARIRVTRDMKNPSTILGALLKIRIDNLEISSPQTEWDYRIGVNLEIKFPGPLDGLQPVVEKDRTVEEMKRYKDRVSYSWAKAYQIDLTQVTSGKSKNHELELELNSDVLLKNGEYTRHTGQPSKYEALINGMMNNLRVLSREITPQ</sequence>
<evidence type="ECO:0000256" key="2">
    <source>
        <dbReference type="ARBA" id="ARBA00004123"/>
    </source>
</evidence>
<dbReference type="PANTHER" id="PTHR28118:SF1">
    <property type="entry name" value="POLYNUCLEOTIDE 5'-TRIPHOSPHATASE CTL1-RELATED"/>
    <property type="match status" value="1"/>
</dbReference>
<dbReference type="CDD" id="cd07470">
    <property type="entry name" value="CYTH-like_mRNA_RTPase"/>
    <property type="match status" value="1"/>
</dbReference>
<dbReference type="OrthoDB" id="272147at2759"/>
<evidence type="ECO:0000259" key="10">
    <source>
        <dbReference type="Pfam" id="PF02940"/>
    </source>
</evidence>